<proteinExistence type="predicted"/>
<sequence length="73" mass="7789">MQDLKPYNQNLVRETGRLGGVSALTHQAMSNTSAALIIRAAVRAGTHRECSGGGNMTSTVYYFRYSGNSVPPG</sequence>
<gene>
    <name evidence="1" type="ORF">Pmar_PMAR027589</name>
</gene>
<evidence type="ECO:0000313" key="2">
    <source>
        <dbReference type="Proteomes" id="UP000007800"/>
    </source>
</evidence>
<evidence type="ECO:0000313" key="1">
    <source>
        <dbReference type="EMBL" id="EER17874.1"/>
    </source>
</evidence>
<reference evidence="1 2" key="1">
    <citation type="submission" date="2008-07" db="EMBL/GenBank/DDBJ databases">
        <authorList>
            <person name="El-Sayed N."/>
            <person name="Caler E."/>
            <person name="Inman J."/>
            <person name="Amedeo P."/>
            <person name="Hass B."/>
            <person name="Wortman J."/>
        </authorList>
    </citation>
    <scope>NUCLEOTIDE SEQUENCE [LARGE SCALE GENOMIC DNA]</scope>
    <source>
        <strain evidence="2">ATCC 50983 / TXsc</strain>
    </source>
</reference>
<keyword evidence="2" id="KW-1185">Reference proteome</keyword>
<organism evidence="2">
    <name type="scientific">Perkinsus marinus (strain ATCC 50983 / TXsc)</name>
    <dbReference type="NCBI Taxonomy" id="423536"/>
    <lineage>
        <taxon>Eukaryota</taxon>
        <taxon>Sar</taxon>
        <taxon>Alveolata</taxon>
        <taxon>Perkinsozoa</taxon>
        <taxon>Perkinsea</taxon>
        <taxon>Perkinsida</taxon>
        <taxon>Perkinsidae</taxon>
        <taxon>Perkinsus</taxon>
    </lineage>
</organism>
<dbReference type="Proteomes" id="UP000007800">
    <property type="component" value="Unassembled WGS sequence"/>
</dbReference>
<name>C5KC61_PERM5</name>
<dbReference type="InParanoid" id="C5KC61"/>
<dbReference type="GeneID" id="9063135"/>
<dbReference type="EMBL" id="GG671975">
    <property type="protein sequence ID" value="EER17874.1"/>
    <property type="molecule type" value="Genomic_DNA"/>
</dbReference>
<protein>
    <submittedName>
        <fullName evidence="1">Uncharacterized protein</fullName>
    </submittedName>
</protein>
<accession>C5KC61</accession>
<dbReference type="RefSeq" id="XP_002786078.1">
    <property type="nucleotide sequence ID" value="XM_002786032.1"/>
</dbReference>
<dbReference type="AlphaFoldDB" id="C5KC61"/>